<organism evidence="1 2">
    <name type="scientific">Acetobacterium tundrae</name>
    <dbReference type="NCBI Taxonomy" id="132932"/>
    <lineage>
        <taxon>Bacteria</taxon>
        <taxon>Bacillati</taxon>
        <taxon>Bacillota</taxon>
        <taxon>Clostridia</taxon>
        <taxon>Eubacteriales</taxon>
        <taxon>Eubacteriaceae</taxon>
        <taxon>Acetobacterium</taxon>
    </lineage>
</organism>
<dbReference type="Pfam" id="PF10076">
    <property type="entry name" value="Phage_Mu_Gp48"/>
    <property type="match status" value="1"/>
</dbReference>
<accession>A0ABR6WND5</accession>
<reference evidence="1 2" key="1">
    <citation type="journal article" date="2020" name="mSystems">
        <title>Defining Genomic and Predicted Metabolic Features of the Acetobacterium Genus.</title>
        <authorList>
            <person name="Ross D.E."/>
            <person name="Marshall C.W."/>
            <person name="Gulliver D."/>
            <person name="May H.D."/>
            <person name="Norman R.S."/>
        </authorList>
    </citation>
    <scope>NUCLEOTIDE SEQUENCE [LARGE SCALE GENOMIC DNA]</scope>
    <source>
        <strain evidence="1 2">DSM 9173</strain>
    </source>
</reference>
<dbReference type="Proteomes" id="UP000653358">
    <property type="component" value="Unassembled WGS sequence"/>
</dbReference>
<comment type="caution">
    <text evidence="1">The sequence shown here is derived from an EMBL/GenBank/DDBJ whole genome shotgun (WGS) entry which is preliminary data.</text>
</comment>
<name>A0ABR6WND5_9FIRM</name>
<evidence type="ECO:0000313" key="2">
    <source>
        <dbReference type="Proteomes" id="UP000653358"/>
    </source>
</evidence>
<dbReference type="EMBL" id="WJBB01000019">
    <property type="protein sequence ID" value="MBC3798015.1"/>
    <property type="molecule type" value="Genomic_DNA"/>
</dbReference>
<proteinExistence type="predicted"/>
<sequence length="195" mass="22435">MRITSEQTQAILTSKEAQKIIDYISPIYSNGPVALSILNAIGKQLDDLDEWVGQLWTEINPLTATWALKYWEINFGLAVNSSLSLEERRTRLLKKMITRSRMTPYSIEYLAKNICGREIEVEENTAYRKFDVNIYSGDTMVELAAVRRGIIEFKKSQLYFDLFMTIKGSIAIGWSTEYFYYSYPECGAYLCGELP</sequence>
<protein>
    <submittedName>
        <fullName evidence="1">DUF2313 domain-containing protein</fullName>
    </submittedName>
</protein>
<keyword evidence="2" id="KW-1185">Reference proteome</keyword>
<dbReference type="InterPro" id="IPR018755">
    <property type="entry name" value="Phage_Mu_Gp48"/>
</dbReference>
<evidence type="ECO:0000313" key="1">
    <source>
        <dbReference type="EMBL" id="MBC3798015.1"/>
    </source>
</evidence>
<gene>
    <name evidence="1" type="ORF">GH807_13280</name>
</gene>
<dbReference type="RefSeq" id="WP_148603647.1">
    <property type="nucleotide sequence ID" value="NZ_RXYB01000010.1"/>
</dbReference>